<proteinExistence type="inferred from homology"/>
<dbReference type="GO" id="GO:0003677">
    <property type="term" value="F:DNA binding"/>
    <property type="evidence" value="ECO:0007669"/>
    <property type="project" value="InterPro"/>
</dbReference>
<evidence type="ECO:0000256" key="8">
    <source>
        <dbReference type="ARBA" id="ARBA00022842"/>
    </source>
</evidence>
<evidence type="ECO:0000313" key="17">
    <source>
        <dbReference type="Proteomes" id="UP000002035"/>
    </source>
</evidence>
<comment type="cofactor">
    <cofactor evidence="11">
        <name>Mg(2+)</name>
        <dbReference type="ChEBI" id="CHEBI:18420"/>
    </cofactor>
    <cofactor evidence="11">
        <name>Mn(2+)</name>
        <dbReference type="ChEBI" id="CHEBI:29035"/>
    </cofactor>
    <text evidence="11">Probably binds two magnesium or manganese ions per subunit.</text>
</comment>
<dbReference type="RefSeq" id="XP_002842988.1">
    <property type="nucleotide sequence ID" value="XM_002842942.1"/>
</dbReference>
<evidence type="ECO:0000256" key="3">
    <source>
        <dbReference type="ARBA" id="ARBA00013541"/>
    </source>
</evidence>
<feature type="active site" evidence="10">
    <location>
        <position position="128"/>
    </location>
</feature>
<dbReference type="PROSITE" id="PS00728">
    <property type="entry name" value="AP_NUCLEASE_F1_3"/>
    <property type="match status" value="1"/>
</dbReference>
<evidence type="ECO:0000256" key="12">
    <source>
        <dbReference type="PIRSR" id="PIRSR604808-3"/>
    </source>
</evidence>
<keyword evidence="7" id="KW-0862">Zinc</keyword>
<dbReference type="InterPro" id="IPR005135">
    <property type="entry name" value="Endo/exonuclease/phosphatase"/>
</dbReference>
<evidence type="ECO:0000256" key="9">
    <source>
        <dbReference type="ARBA" id="ARBA00023242"/>
    </source>
</evidence>
<sequence length="574" mass="63892">MFDILEADVVIFQEAKIQRKDLQDDMVLVPGWDCYFSLPRQKKGYSGVVIYTRSSKCAAIRAEEGITGTLCPPNSSTQFRHLPASEQIGGYPTIEQMEELSEIDPVALDSEGRCLILEFPAFVLIGVYCPANRDESRDGFRLGFLNILDARVRNLIKMGKRVVLTGDLNISPAPIDSAPATERIRKSAETEEEYISSPARCLFNTLVRRVGSTGDADNVETPPVLRDLCREFHPHRTGMYTCWEQRVNARPGNYGSRIDYILCSDDIRHWFVESNIQEGLMGSDHCPVYASIGDRVRLDGKDVHILDIMNPIGSFEDGIEQPRPVKISPLPLSGKMIPEFDRRRNIKDMFKKHSLSRTNSEIKVSAETDTYTGSETSDSGSQSKIAMENKNTPLTMNPPTKRGHGKVAQVSPSKRLKQKSRPVGSRSNGQQTLAGFFKSERTSRVVGEENATVSTISPQGSHAETQPNPTDEPSATAEANDTVPTETTKTFVDDYVAFSCSPTESWSKVFTKKPVPKCEGHDEDCISLVTKKPGMNCGRSFWICSRPLGPSGDKETGTPWRCPTFIWCSDWRTS</sequence>
<dbReference type="InterPro" id="IPR036691">
    <property type="entry name" value="Endo/exonu/phosph_ase_sf"/>
</dbReference>
<dbReference type="GO" id="GO:0008270">
    <property type="term" value="F:zinc ion binding"/>
    <property type="evidence" value="ECO:0007669"/>
    <property type="project" value="UniProtKB-KW"/>
</dbReference>
<evidence type="ECO:0000256" key="13">
    <source>
        <dbReference type="PROSITE-ProRule" id="PRU01343"/>
    </source>
</evidence>
<comment type="similarity">
    <text evidence="2">Belongs to the DNA repair enzymes AP/ExoA family.</text>
</comment>
<feature type="region of interest" description="Disordered" evidence="14">
    <location>
        <begin position="366"/>
        <end position="483"/>
    </location>
</feature>
<dbReference type="InterPro" id="IPR010666">
    <property type="entry name" value="Znf_GRF"/>
</dbReference>
<dbReference type="GO" id="GO:0008311">
    <property type="term" value="F:double-stranded DNA 3'-5' DNA exonuclease activity"/>
    <property type="evidence" value="ECO:0007669"/>
    <property type="project" value="TreeGrafter"/>
</dbReference>
<evidence type="ECO:0000256" key="5">
    <source>
        <dbReference type="ARBA" id="ARBA00022771"/>
    </source>
</evidence>
<dbReference type="SUPFAM" id="SSF56219">
    <property type="entry name" value="DNase I-like"/>
    <property type="match status" value="1"/>
</dbReference>
<dbReference type="STRING" id="554155.C5FZE9"/>
<evidence type="ECO:0000256" key="6">
    <source>
        <dbReference type="ARBA" id="ARBA00022801"/>
    </source>
</evidence>
<keyword evidence="9" id="KW-0539">Nucleus</keyword>
<feature type="site" description="Transition state stabilizer" evidence="12">
    <location>
        <position position="169"/>
    </location>
</feature>
<dbReference type="PROSITE" id="PS51435">
    <property type="entry name" value="AP_NUCLEASE_F1_4"/>
    <property type="match status" value="1"/>
</dbReference>
<feature type="binding site" evidence="11">
    <location>
        <position position="285"/>
    </location>
    <ligand>
        <name>Mg(2+)</name>
        <dbReference type="ChEBI" id="CHEBI:18420"/>
        <label>1</label>
    </ligand>
</feature>
<dbReference type="VEuPathDB" id="FungiDB:MCYG_08071"/>
<evidence type="ECO:0000256" key="10">
    <source>
        <dbReference type="PIRSR" id="PIRSR604808-1"/>
    </source>
</evidence>
<dbReference type="GO" id="GO:0008081">
    <property type="term" value="F:phosphoric diester hydrolase activity"/>
    <property type="evidence" value="ECO:0007669"/>
    <property type="project" value="TreeGrafter"/>
</dbReference>
<dbReference type="GeneID" id="9227470"/>
<dbReference type="FunFam" id="3.60.10.10:FF:000079">
    <property type="entry name" value="DNA-(apurinic or apyrimidinic site) lyase"/>
    <property type="match status" value="1"/>
</dbReference>
<dbReference type="Pfam" id="PF03372">
    <property type="entry name" value="Exo_endo_phos"/>
    <property type="match status" value="1"/>
</dbReference>
<dbReference type="CDD" id="cd09088">
    <property type="entry name" value="Ape2-like_AP-endo"/>
    <property type="match status" value="1"/>
</dbReference>
<dbReference type="AlphaFoldDB" id="C5FZE9"/>
<keyword evidence="8 11" id="KW-0460">Magnesium</keyword>
<dbReference type="EMBL" id="DS995708">
    <property type="protein sequence ID" value="EEQ35252.1"/>
    <property type="molecule type" value="Genomic_DNA"/>
</dbReference>
<organism evidence="16 17">
    <name type="scientific">Arthroderma otae (strain ATCC MYA-4605 / CBS 113480)</name>
    <name type="common">Microsporum canis</name>
    <dbReference type="NCBI Taxonomy" id="554155"/>
    <lineage>
        <taxon>Eukaryota</taxon>
        <taxon>Fungi</taxon>
        <taxon>Dikarya</taxon>
        <taxon>Ascomycota</taxon>
        <taxon>Pezizomycotina</taxon>
        <taxon>Eurotiomycetes</taxon>
        <taxon>Eurotiomycetidae</taxon>
        <taxon>Onygenales</taxon>
        <taxon>Arthrodermataceae</taxon>
        <taxon>Microsporum</taxon>
    </lineage>
</organism>
<dbReference type="PANTHER" id="PTHR22748:SF4">
    <property type="entry name" value="DNA-(APURINIC OR APYRIMIDINIC SITE) ENDONUCLEASE 2"/>
    <property type="match status" value="1"/>
</dbReference>
<keyword evidence="17" id="KW-1185">Reference proteome</keyword>
<evidence type="ECO:0000256" key="1">
    <source>
        <dbReference type="ARBA" id="ARBA00001936"/>
    </source>
</evidence>
<keyword evidence="4 11" id="KW-0479">Metal-binding</keyword>
<feature type="binding site" evidence="11">
    <location>
        <position position="284"/>
    </location>
    <ligand>
        <name>Mg(2+)</name>
        <dbReference type="ChEBI" id="CHEBI:18420"/>
        <label>1</label>
    </ligand>
</feature>
<gene>
    <name evidence="16" type="ORF">MCYG_08071</name>
</gene>
<feature type="site" description="Important for catalytic activity" evidence="12">
    <location>
        <position position="259"/>
    </location>
</feature>
<feature type="compositionally biased region" description="Basic and acidic residues" evidence="14">
    <location>
        <begin position="438"/>
        <end position="447"/>
    </location>
</feature>
<feature type="active site" description="Proton acceptor" evidence="10">
    <location>
        <position position="285"/>
    </location>
</feature>
<evidence type="ECO:0000256" key="4">
    <source>
        <dbReference type="ARBA" id="ARBA00022723"/>
    </source>
</evidence>
<feature type="binding site" evidence="11">
    <location>
        <position position="167"/>
    </location>
    <ligand>
        <name>Mg(2+)</name>
        <dbReference type="ChEBI" id="CHEBI:18420"/>
        <label>1</label>
    </ligand>
</feature>
<dbReference type="PANTHER" id="PTHR22748">
    <property type="entry name" value="AP ENDONUCLEASE"/>
    <property type="match status" value="1"/>
</dbReference>
<keyword evidence="16" id="KW-0540">Nuclease</keyword>
<dbReference type="OrthoDB" id="391817at2759"/>
<keyword evidence="5 13" id="KW-0863">Zinc-finger</keyword>
<protein>
    <recommendedName>
        <fullName evidence="3">DNA-(apurinic or apyrimidinic site) endonuclease 2</fullName>
    </recommendedName>
</protein>
<dbReference type="InterPro" id="IPR004808">
    <property type="entry name" value="AP_endonuc_1"/>
</dbReference>
<dbReference type="GO" id="GO:0006284">
    <property type="term" value="P:base-excision repair"/>
    <property type="evidence" value="ECO:0007669"/>
    <property type="project" value="TreeGrafter"/>
</dbReference>
<feature type="compositionally biased region" description="Polar residues" evidence="14">
    <location>
        <begin position="451"/>
        <end position="483"/>
    </location>
</feature>
<evidence type="ECO:0000256" key="7">
    <source>
        <dbReference type="ARBA" id="ARBA00022833"/>
    </source>
</evidence>
<name>C5FZE9_ARTOC</name>
<evidence type="ECO:0000256" key="14">
    <source>
        <dbReference type="SAM" id="MobiDB-lite"/>
    </source>
</evidence>
<dbReference type="HOGENOM" id="CLU_010374_2_0_1"/>
<evidence type="ECO:0000256" key="11">
    <source>
        <dbReference type="PIRSR" id="PIRSR604808-2"/>
    </source>
</evidence>
<feature type="site" description="Interaction with DNA substrate" evidence="12">
    <location>
        <position position="285"/>
    </location>
</feature>
<dbReference type="InterPro" id="IPR020848">
    <property type="entry name" value="AP_endonuclease_F1_CS"/>
</dbReference>
<dbReference type="Proteomes" id="UP000002035">
    <property type="component" value="Unassembled WGS sequence"/>
</dbReference>
<feature type="compositionally biased region" description="Polar residues" evidence="14">
    <location>
        <begin position="366"/>
        <end position="398"/>
    </location>
</feature>
<feature type="domain" description="GRF-type" evidence="15">
    <location>
        <begin position="518"/>
        <end position="571"/>
    </location>
</feature>
<keyword evidence="11" id="KW-0464">Manganese</keyword>
<reference evidence="17" key="1">
    <citation type="journal article" date="2012" name="MBio">
        <title>Comparative genome analysis of Trichophyton rubrum and related dermatophytes reveals candidate genes involved in infection.</title>
        <authorList>
            <person name="Martinez D.A."/>
            <person name="Oliver B.G."/>
            <person name="Graeser Y."/>
            <person name="Goldberg J.M."/>
            <person name="Li W."/>
            <person name="Martinez-Rossi N.M."/>
            <person name="Monod M."/>
            <person name="Shelest E."/>
            <person name="Barton R.C."/>
            <person name="Birch E."/>
            <person name="Brakhage A.A."/>
            <person name="Chen Z."/>
            <person name="Gurr S.J."/>
            <person name="Heiman D."/>
            <person name="Heitman J."/>
            <person name="Kosti I."/>
            <person name="Rossi A."/>
            <person name="Saif S."/>
            <person name="Samalova M."/>
            <person name="Saunders C.W."/>
            <person name="Shea T."/>
            <person name="Summerbell R.C."/>
            <person name="Xu J."/>
            <person name="Young S."/>
            <person name="Zeng Q."/>
            <person name="Birren B.W."/>
            <person name="Cuomo C.A."/>
            <person name="White T.C."/>
        </authorList>
    </citation>
    <scope>NUCLEOTIDE SEQUENCE [LARGE SCALE GENOMIC DNA]</scope>
    <source>
        <strain evidence="17">ATCC MYA-4605 / CBS 113480</strain>
    </source>
</reference>
<keyword evidence="16" id="KW-0255">Endonuclease</keyword>
<dbReference type="eggNOG" id="KOG1294">
    <property type="taxonomic scope" value="Eukaryota"/>
</dbReference>
<evidence type="ECO:0000259" key="15">
    <source>
        <dbReference type="PROSITE" id="PS51999"/>
    </source>
</evidence>
<feature type="active site" description="Proton donor/acceptor" evidence="10">
    <location>
        <position position="167"/>
    </location>
</feature>
<evidence type="ECO:0000256" key="2">
    <source>
        <dbReference type="ARBA" id="ARBA00007092"/>
    </source>
</evidence>
<dbReference type="GO" id="GO:0005634">
    <property type="term" value="C:nucleus"/>
    <property type="evidence" value="ECO:0007669"/>
    <property type="project" value="TreeGrafter"/>
</dbReference>
<evidence type="ECO:0000313" key="16">
    <source>
        <dbReference type="EMBL" id="EEQ35252.1"/>
    </source>
</evidence>
<feature type="binding site" evidence="11">
    <location>
        <position position="169"/>
    </location>
    <ligand>
        <name>Mg(2+)</name>
        <dbReference type="ChEBI" id="CHEBI:18420"/>
        <label>1</label>
    </ligand>
</feature>
<dbReference type="PROSITE" id="PS51999">
    <property type="entry name" value="ZF_GRF"/>
    <property type="match status" value="1"/>
</dbReference>
<dbReference type="OMA" id="SFWICPR"/>
<accession>C5FZE9</accession>
<keyword evidence="6" id="KW-0378">Hydrolase</keyword>
<dbReference type="GO" id="GO:0003906">
    <property type="term" value="F:DNA-(apurinic or apyrimidinic site) endonuclease activity"/>
    <property type="evidence" value="ECO:0007669"/>
    <property type="project" value="TreeGrafter"/>
</dbReference>
<feature type="binding site" evidence="11">
    <location>
        <position position="14"/>
    </location>
    <ligand>
        <name>Mg(2+)</name>
        <dbReference type="ChEBI" id="CHEBI:18420"/>
        <label>1</label>
    </ligand>
</feature>
<comment type="cofactor">
    <cofactor evidence="1">
        <name>Mn(2+)</name>
        <dbReference type="ChEBI" id="CHEBI:29035"/>
    </cofactor>
</comment>
<dbReference type="Gene3D" id="3.60.10.10">
    <property type="entry name" value="Endonuclease/exonuclease/phosphatase"/>
    <property type="match status" value="1"/>
</dbReference>